<feature type="transmembrane region" description="Helical" evidence="5">
    <location>
        <begin position="627"/>
        <end position="650"/>
    </location>
</feature>
<organism evidence="8 9">
    <name type="scientific">Microctonus hyperodae</name>
    <name type="common">Parasitoid wasp</name>
    <dbReference type="NCBI Taxonomy" id="165561"/>
    <lineage>
        <taxon>Eukaryota</taxon>
        <taxon>Metazoa</taxon>
        <taxon>Ecdysozoa</taxon>
        <taxon>Arthropoda</taxon>
        <taxon>Hexapoda</taxon>
        <taxon>Insecta</taxon>
        <taxon>Pterygota</taxon>
        <taxon>Neoptera</taxon>
        <taxon>Endopterygota</taxon>
        <taxon>Hymenoptera</taxon>
        <taxon>Apocrita</taxon>
        <taxon>Ichneumonoidea</taxon>
        <taxon>Braconidae</taxon>
        <taxon>Euphorinae</taxon>
        <taxon>Microctonus</taxon>
    </lineage>
</organism>
<dbReference type="InterPro" id="IPR006201">
    <property type="entry name" value="Neur_channel"/>
</dbReference>
<evidence type="ECO:0000256" key="5">
    <source>
        <dbReference type="SAM" id="Phobius"/>
    </source>
</evidence>
<feature type="domain" description="Neurotransmitter-gated ion-channel ligand-binding" evidence="7">
    <location>
        <begin position="35"/>
        <end position="239"/>
    </location>
</feature>
<dbReference type="EMBL" id="JAQQBR010001833">
    <property type="protein sequence ID" value="KAK0163032.1"/>
    <property type="molecule type" value="Genomic_DNA"/>
</dbReference>
<feature type="transmembrane region" description="Helical" evidence="5">
    <location>
        <begin position="244"/>
        <end position="266"/>
    </location>
</feature>
<dbReference type="SUPFAM" id="SSF90112">
    <property type="entry name" value="Neurotransmitter-gated ion-channel transmembrane pore"/>
    <property type="match status" value="2"/>
</dbReference>
<comment type="caution">
    <text evidence="8">The sequence shown here is derived from an EMBL/GenBank/DDBJ whole genome shotgun (WGS) entry which is preliminary data.</text>
</comment>
<dbReference type="GO" id="GO:0005230">
    <property type="term" value="F:extracellular ligand-gated monoatomic ion channel activity"/>
    <property type="evidence" value="ECO:0007669"/>
    <property type="project" value="InterPro"/>
</dbReference>
<dbReference type="Pfam" id="PF02931">
    <property type="entry name" value="Neur_chan_LBD"/>
    <property type="match status" value="2"/>
</dbReference>
<keyword evidence="9" id="KW-1185">Reference proteome</keyword>
<evidence type="ECO:0000256" key="4">
    <source>
        <dbReference type="ARBA" id="ARBA00023136"/>
    </source>
</evidence>
<evidence type="ECO:0000313" key="8">
    <source>
        <dbReference type="EMBL" id="KAK0163032.1"/>
    </source>
</evidence>
<feature type="signal peptide" evidence="6">
    <location>
        <begin position="1"/>
        <end position="21"/>
    </location>
</feature>
<proteinExistence type="predicted"/>
<dbReference type="PRINTS" id="PR00252">
    <property type="entry name" value="NRIONCHANNEL"/>
</dbReference>
<keyword evidence="6" id="KW-0732">Signal</keyword>
<dbReference type="InterPro" id="IPR006202">
    <property type="entry name" value="Neur_chan_lig-bd"/>
</dbReference>
<feature type="domain" description="Neurotransmitter-gated ion-channel ligand-binding" evidence="7">
    <location>
        <begin position="420"/>
        <end position="623"/>
    </location>
</feature>
<dbReference type="SUPFAM" id="SSF63712">
    <property type="entry name" value="Nicotinic receptor ligand binding domain-like"/>
    <property type="match status" value="2"/>
</dbReference>
<keyword evidence="2 5" id="KW-0812">Transmembrane</keyword>
<dbReference type="CDD" id="cd18989">
    <property type="entry name" value="LGIC_ECD_cation"/>
    <property type="match status" value="2"/>
</dbReference>
<dbReference type="InterPro" id="IPR036719">
    <property type="entry name" value="Neuro-gated_channel_TM_sf"/>
</dbReference>
<feature type="chain" id="PRO_5041229480" description="Neurotransmitter-gated ion-channel ligand-binding domain-containing protein" evidence="6">
    <location>
        <begin position="22"/>
        <end position="785"/>
    </location>
</feature>
<sequence>MTLILYIVPLVIASALINVYANECNLIEDKSPSLQLFRHLFCDYESSERPTRDPKNTTVLTTILIPKMIKFMDYSNTLLVHTWMYLSWDDEHLQWEPSDFNGIDSIWIQSHNIWTPDLAIQNAASADSIELGLPNTYCIVSRNGGVVCVPPVLFSTRCNADYNYWPFDRQNCSLELSSWSYNDNEISFKDNKLDIFMIHYAKNAEWNVISVETGFIKKKSNYMTYEDFPTVVAHFVLQRADNQLWRVFGTPSLILMAMTLTTLWLDPKSNERLLIGCVNFFCHFLCIGNLHWVVPQSNATPKILMFYYNSLILAVVALILTCVLKQILDAKVSPPPWISSSVSMILSSKIGQIFLLSILDPKASAWLEESADDNSDLVNSQTPKKSTWADLNNHIEKVNALVNVHAEKCNYVENQSPHLQLSRHLFCDYDGSERPVQNFMSATNVSLFISPSFVQFDESTNIMKSYCWFVVWWTDEFLKWKKEDFRGIDLIKLRNQDVWTPSIYVENAENINNILLNVYKNGCAVTESGVASCVPEIVLKTKCDVDYTYWPFYKPHCNIKLSSGSQGSNEIHFEKSAIILDKYIPHNEWKLVNISSSDENIKSRYMTHEKFLTVNLRFSLERSRVHMWKICGTPALILAVMTLTTLWLDPKSNERLMIACTNFICHLLCIQILRWFLPHSNTIPNILKFYIYSIILAVLTLIFTYQMRRIVNTKSSPPLWISSFALMIMSSKIGRILSLSILDPQTSTRLEEDTDDSNILVHRQTNYSVIQSLWFMQNSSALNKR</sequence>
<evidence type="ECO:0000259" key="7">
    <source>
        <dbReference type="Pfam" id="PF02931"/>
    </source>
</evidence>
<feature type="transmembrane region" description="Helical" evidence="5">
    <location>
        <begin position="306"/>
        <end position="324"/>
    </location>
</feature>
<name>A0AA39KIV5_MICHY</name>
<dbReference type="Gene3D" id="1.20.58.390">
    <property type="entry name" value="Neurotransmitter-gated ion-channel transmembrane domain"/>
    <property type="match status" value="1"/>
</dbReference>
<dbReference type="InterPro" id="IPR036734">
    <property type="entry name" value="Neur_chan_lig-bd_sf"/>
</dbReference>
<evidence type="ECO:0000256" key="6">
    <source>
        <dbReference type="SAM" id="SignalP"/>
    </source>
</evidence>
<accession>A0AA39KIV5</accession>
<comment type="subcellular location">
    <subcellularLocation>
        <location evidence="1">Membrane</location>
        <topology evidence="1">Multi-pass membrane protein</topology>
    </subcellularLocation>
</comment>
<dbReference type="FunFam" id="2.70.170.10:FF:000028">
    <property type="entry name" value="AcetylCholine Receptor"/>
    <property type="match status" value="1"/>
</dbReference>
<reference evidence="8" key="1">
    <citation type="journal article" date="2023" name="bioRxiv">
        <title>Scaffold-level genome assemblies of two parasitoid biocontrol wasps reveal the parthenogenesis mechanism and an associated novel virus.</title>
        <authorList>
            <person name="Inwood S."/>
            <person name="Skelly J."/>
            <person name="Guhlin J."/>
            <person name="Harrop T."/>
            <person name="Goldson S."/>
            <person name="Dearden P."/>
        </authorList>
    </citation>
    <scope>NUCLEOTIDE SEQUENCE</scope>
    <source>
        <strain evidence="8">Lincoln</strain>
        <tissue evidence="8">Whole body</tissue>
    </source>
</reference>
<dbReference type="GO" id="GO:0004888">
    <property type="term" value="F:transmembrane signaling receptor activity"/>
    <property type="evidence" value="ECO:0007669"/>
    <property type="project" value="InterPro"/>
</dbReference>
<dbReference type="Proteomes" id="UP001168972">
    <property type="component" value="Unassembled WGS sequence"/>
</dbReference>
<reference evidence="8" key="2">
    <citation type="submission" date="2023-03" db="EMBL/GenBank/DDBJ databases">
        <authorList>
            <person name="Inwood S.N."/>
            <person name="Skelly J.G."/>
            <person name="Guhlin J."/>
            <person name="Harrop T.W.R."/>
            <person name="Goldson S.G."/>
            <person name="Dearden P.K."/>
        </authorList>
    </citation>
    <scope>NUCLEOTIDE SEQUENCE</scope>
    <source>
        <strain evidence="8">Lincoln</strain>
        <tissue evidence="8">Whole body</tissue>
    </source>
</reference>
<evidence type="ECO:0000256" key="3">
    <source>
        <dbReference type="ARBA" id="ARBA00022989"/>
    </source>
</evidence>
<keyword evidence="4 5" id="KW-0472">Membrane</keyword>
<evidence type="ECO:0000313" key="9">
    <source>
        <dbReference type="Proteomes" id="UP001168972"/>
    </source>
</evidence>
<evidence type="ECO:0000256" key="1">
    <source>
        <dbReference type="ARBA" id="ARBA00004141"/>
    </source>
</evidence>
<dbReference type="PANTHER" id="PTHR18945">
    <property type="entry name" value="NEUROTRANSMITTER GATED ION CHANNEL"/>
    <property type="match status" value="1"/>
</dbReference>
<feature type="transmembrane region" description="Helical" evidence="5">
    <location>
        <begin position="689"/>
        <end position="707"/>
    </location>
</feature>
<dbReference type="Gene3D" id="2.70.170.10">
    <property type="entry name" value="Neurotransmitter-gated ion-channel ligand-binding domain"/>
    <property type="match status" value="2"/>
</dbReference>
<protein>
    <recommendedName>
        <fullName evidence="7">Neurotransmitter-gated ion-channel ligand-binding domain-containing protein</fullName>
    </recommendedName>
</protein>
<feature type="transmembrane region" description="Helical" evidence="5">
    <location>
        <begin position="273"/>
        <end position="294"/>
    </location>
</feature>
<dbReference type="GO" id="GO:0016020">
    <property type="term" value="C:membrane"/>
    <property type="evidence" value="ECO:0007669"/>
    <property type="project" value="UniProtKB-SubCell"/>
</dbReference>
<gene>
    <name evidence="8" type="ORF">PV327_006745</name>
</gene>
<keyword evidence="3 5" id="KW-1133">Transmembrane helix</keyword>
<dbReference type="AlphaFoldDB" id="A0AA39KIV5"/>
<dbReference type="InterPro" id="IPR038050">
    <property type="entry name" value="Neuro_actylchol_rec"/>
</dbReference>
<evidence type="ECO:0000256" key="2">
    <source>
        <dbReference type="ARBA" id="ARBA00022692"/>
    </source>
</evidence>